<evidence type="ECO:0000313" key="9">
    <source>
        <dbReference type="EMBL" id="SIS52018.1"/>
    </source>
</evidence>
<dbReference type="GO" id="GO:0005886">
    <property type="term" value="C:plasma membrane"/>
    <property type="evidence" value="ECO:0007669"/>
    <property type="project" value="UniProtKB-SubCell"/>
</dbReference>
<dbReference type="Proteomes" id="UP000187608">
    <property type="component" value="Unassembled WGS sequence"/>
</dbReference>
<keyword evidence="5 8" id="KW-0472">Membrane</keyword>
<feature type="topological domain" description="Cytoplasmic" evidence="8">
    <location>
        <begin position="22"/>
        <end position="562"/>
    </location>
</feature>
<keyword evidence="7 8" id="KW-0131">Cell cycle</keyword>
<evidence type="ECO:0000256" key="8">
    <source>
        <dbReference type="HAMAP-Rule" id="MF_00728"/>
    </source>
</evidence>
<organism evidence="9 10">
    <name type="scientific">Salimicrobium flavidum</name>
    <dbReference type="NCBI Taxonomy" id="570947"/>
    <lineage>
        <taxon>Bacteria</taxon>
        <taxon>Bacillati</taxon>
        <taxon>Bacillota</taxon>
        <taxon>Bacilli</taxon>
        <taxon>Bacillales</taxon>
        <taxon>Bacillaceae</taxon>
        <taxon>Salimicrobium</taxon>
    </lineage>
</organism>
<reference evidence="10" key="1">
    <citation type="submission" date="2017-01" db="EMBL/GenBank/DDBJ databases">
        <authorList>
            <person name="Varghese N."/>
            <person name="Submissions S."/>
        </authorList>
    </citation>
    <scope>NUCLEOTIDE SEQUENCE [LARGE SCALE GENOMIC DNA]</scope>
    <source>
        <strain evidence="10">DSM 23127</strain>
    </source>
</reference>
<evidence type="ECO:0000256" key="3">
    <source>
        <dbReference type="ARBA" id="ARBA00022989"/>
    </source>
</evidence>
<gene>
    <name evidence="8" type="primary">ezrA</name>
    <name evidence="9" type="ORF">SAMN05421687_107116</name>
</gene>
<feature type="coiled-coil region" evidence="8">
    <location>
        <begin position="98"/>
        <end position="243"/>
    </location>
</feature>
<comment type="subcellular location">
    <subcellularLocation>
        <location evidence="8">Cell membrane</location>
        <topology evidence="8">Single-pass membrane protein</topology>
    </subcellularLocation>
    <text evidence="8">Colocalized with FtsZ to the nascent septal site.</text>
</comment>
<keyword evidence="2 8" id="KW-0812">Transmembrane</keyword>
<accession>A0A1N7JRN7</accession>
<dbReference type="GO" id="GO:0000917">
    <property type="term" value="P:division septum assembly"/>
    <property type="evidence" value="ECO:0007669"/>
    <property type="project" value="UniProtKB-KW"/>
</dbReference>
<dbReference type="GO" id="GO:0000921">
    <property type="term" value="P:septin ring assembly"/>
    <property type="evidence" value="ECO:0007669"/>
    <property type="project" value="InterPro"/>
</dbReference>
<keyword evidence="3 8" id="KW-1133">Transmembrane helix</keyword>
<dbReference type="RefSeq" id="WP_076559507.1">
    <property type="nucleotide sequence ID" value="NZ_FTOC01000007.1"/>
</dbReference>
<name>A0A1N7JRN7_9BACI</name>
<feature type="coiled-coil region" evidence="8">
    <location>
        <begin position="309"/>
        <end position="343"/>
    </location>
</feature>
<evidence type="ECO:0000256" key="5">
    <source>
        <dbReference type="ARBA" id="ARBA00023136"/>
    </source>
</evidence>
<comment type="function">
    <text evidence="8">Negative regulator of FtsZ ring formation; modulates the frequency and position of FtsZ ring formation. Inhibits FtsZ ring formation at polar sites. Interacts either with FtsZ or with one of its binding partners to promote depolymerization.</text>
</comment>
<evidence type="ECO:0000256" key="7">
    <source>
        <dbReference type="ARBA" id="ARBA00023306"/>
    </source>
</evidence>
<sequence length="562" mass="66602">MMYVVGVIILLIALIIAGFIWRKRVYDEIDQFEAWKLDIMNRNIAEELSKVKQLNLYGETQERFEKWRDRWEHILTRTLPDMEDDLFDMEEAVDKFQFQKLKKLKSNTRSKLEHVEKEIKDMLEELNNLLDSEKSSRIEAEALKPEVERLKQRLVKDRYSYGEGVHHFEERLDNTEEKVVQFEKLTEEGNYLEAEELISSVREDVEQLEEETAHFPDLLRKCKKELPQQCAELEQGIQEMKLEGYRVEHLGFEEEVHKFQETLPSFVEKMEEGESVDYEAIYDMESRIAEMYQQLEAEAVAHQDVTRRHTPFSEELDQLKIQIRELEEEVKLVKETYQFSEEDLEAFRQVKGTLNNLIQADEELRAQLDDDYTPFSRVADQLTKCEEDLELLKKEKAHVESRLEELRKDEWKATEKIDTMEKTILKTNRKLRRSNLPGIPNELFETMEEAQLAIDKAYEAVKEQPLDMSRVNKRLEEAESSVQHSVENAKTVLELARLTERMIQYGNKYRTSYPLVAAELTEAEKEFRAYEYSRAFDRASDVLEQLEPGVVDRLREQEEVTV</sequence>
<comment type="similarity">
    <text evidence="8">Belongs to the EzrA family.</text>
</comment>
<dbReference type="HAMAP" id="MF_00728">
    <property type="entry name" value="EzrA"/>
    <property type="match status" value="1"/>
</dbReference>
<feature type="coiled-coil region" evidence="8">
    <location>
        <begin position="375"/>
        <end position="423"/>
    </location>
</feature>
<feature type="topological domain" description="Extracellular" evidence="8">
    <location>
        <begin position="1"/>
        <end position="2"/>
    </location>
</feature>
<evidence type="ECO:0000313" key="10">
    <source>
        <dbReference type="Proteomes" id="UP000187608"/>
    </source>
</evidence>
<evidence type="ECO:0000256" key="1">
    <source>
        <dbReference type="ARBA" id="ARBA00022618"/>
    </source>
</evidence>
<evidence type="ECO:0000256" key="6">
    <source>
        <dbReference type="ARBA" id="ARBA00023210"/>
    </source>
</evidence>
<evidence type="ECO:0000256" key="4">
    <source>
        <dbReference type="ARBA" id="ARBA00023054"/>
    </source>
</evidence>
<dbReference type="InterPro" id="IPR010379">
    <property type="entry name" value="EzrA"/>
</dbReference>
<evidence type="ECO:0000256" key="2">
    <source>
        <dbReference type="ARBA" id="ARBA00022692"/>
    </source>
</evidence>
<dbReference type="AlphaFoldDB" id="A0A1N7JRN7"/>
<keyword evidence="6 8" id="KW-0717">Septation</keyword>
<keyword evidence="1 8" id="KW-0132">Cell division</keyword>
<keyword evidence="8" id="KW-1003">Cell membrane</keyword>
<dbReference type="Pfam" id="PF06160">
    <property type="entry name" value="EzrA"/>
    <property type="match status" value="1"/>
</dbReference>
<keyword evidence="4 8" id="KW-0175">Coiled coil</keyword>
<dbReference type="GO" id="GO:0005940">
    <property type="term" value="C:septin ring"/>
    <property type="evidence" value="ECO:0007669"/>
    <property type="project" value="InterPro"/>
</dbReference>
<dbReference type="EMBL" id="FTOC01000007">
    <property type="protein sequence ID" value="SIS52018.1"/>
    <property type="molecule type" value="Genomic_DNA"/>
</dbReference>
<dbReference type="STRING" id="570947.SAMN05421687_107116"/>
<proteinExistence type="inferred from homology"/>
<keyword evidence="10" id="KW-1185">Reference proteome</keyword>
<dbReference type="OrthoDB" id="1654473at2"/>
<protein>
    <recommendedName>
        <fullName evidence="8">Septation ring formation regulator EzrA</fullName>
    </recommendedName>
</protein>